<dbReference type="InterPro" id="IPR026265">
    <property type="entry name" value="LptC"/>
</dbReference>
<reference evidence="2 3" key="1">
    <citation type="journal article" date="2016" name="Nat. Commun.">
        <title>Thousands of microbial genomes shed light on interconnected biogeochemical processes in an aquifer system.</title>
        <authorList>
            <person name="Anantharaman K."/>
            <person name="Brown C.T."/>
            <person name="Hug L.A."/>
            <person name="Sharon I."/>
            <person name="Castelle C.J."/>
            <person name="Probst A.J."/>
            <person name="Thomas B.C."/>
            <person name="Singh A."/>
            <person name="Wilkins M.J."/>
            <person name="Karaoz U."/>
            <person name="Brodie E.L."/>
            <person name="Williams K.H."/>
            <person name="Hubbard S.S."/>
            <person name="Banfield J.F."/>
        </authorList>
    </citation>
    <scope>NUCLEOTIDE SEQUENCE [LARGE SCALE GENOMIC DNA]</scope>
    <source>
        <strain evidence="3">RIFCSPLOWO2_12_FULL_64_10</strain>
    </source>
</reference>
<dbReference type="EMBL" id="MFKF01000190">
    <property type="protein sequence ID" value="OGG51233.1"/>
    <property type="molecule type" value="Genomic_DNA"/>
</dbReference>
<dbReference type="AlphaFoldDB" id="A0A1F6CQ04"/>
<protein>
    <submittedName>
        <fullName evidence="2">LPS export ABC transporter periplasmic protein LptC</fullName>
    </submittedName>
</protein>
<dbReference type="Gene3D" id="2.60.450.10">
    <property type="entry name" value="Lipopolysaccharide (LPS) transport protein A like domain"/>
    <property type="match status" value="1"/>
</dbReference>
<accession>A0A1F6CQ04</accession>
<name>A0A1F6CQ04_HANXR</name>
<evidence type="ECO:0000313" key="3">
    <source>
        <dbReference type="Proteomes" id="UP000178606"/>
    </source>
</evidence>
<proteinExistence type="predicted"/>
<organism evidence="2 3">
    <name type="scientific">Handelsmanbacteria sp. (strain RIFCSPLOWO2_12_FULL_64_10)</name>
    <dbReference type="NCBI Taxonomy" id="1817868"/>
    <lineage>
        <taxon>Bacteria</taxon>
        <taxon>Candidatus Handelsmaniibacteriota</taxon>
    </lineage>
</organism>
<dbReference type="InterPro" id="IPR010664">
    <property type="entry name" value="LipoPS_assembly_LptC-rel"/>
</dbReference>
<evidence type="ECO:0000256" key="1">
    <source>
        <dbReference type="SAM" id="MobiDB-lite"/>
    </source>
</evidence>
<sequence>MKDEGSDLPPQPPSPGGKGERVVLWSRSFSPLSLWERGRGRGLFCLLPSAFCLLLLSCARVEEQPVGQAAQEVRGPDQEAWGWESKVTKGGVRRAVIRAGRFRHYGLSRVDSLDRGVEVVFFDASGRRTSVLRSPMGAVEQQDRRMLALGGVVVTAEDSTTLEADALRWDNERERIYGDGAVTIRRADGVETGVGFESTPDLKRWSMRNVTTKKTR</sequence>
<dbReference type="NCBIfam" id="TIGR04409">
    <property type="entry name" value="LptC_YrbK"/>
    <property type="match status" value="1"/>
</dbReference>
<dbReference type="Pfam" id="PF06835">
    <property type="entry name" value="LptC"/>
    <property type="match status" value="1"/>
</dbReference>
<gene>
    <name evidence="2" type="ORF">A3F84_17940</name>
</gene>
<dbReference type="Proteomes" id="UP000178606">
    <property type="component" value="Unassembled WGS sequence"/>
</dbReference>
<feature type="region of interest" description="Disordered" evidence="1">
    <location>
        <begin position="1"/>
        <end position="20"/>
    </location>
</feature>
<dbReference type="GO" id="GO:0005886">
    <property type="term" value="C:plasma membrane"/>
    <property type="evidence" value="ECO:0007669"/>
    <property type="project" value="InterPro"/>
</dbReference>
<evidence type="ECO:0000313" key="2">
    <source>
        <dbReference type="EMBL" id="OGG51233.1"/>
    </source>
</evidence>
<comment type="caution">
    <text evidence="2">The sequence shown here is derived from an EMBL/GenBank/DDBJ whole genome shotgun (WGS) entry which is preliminary data.</text>
</comment>
<dbReference type="GO" id="GO:0015221">
    <property type="term" value="F:lipopolysaccharide transmembrane transporter activity"/>
    <property type="evidence" value="ECO:0007669"/>
    <property type="project" value="InterPro"/>
</dbReference>